<dbReference type="AlphaFoldDB" id="A0A0D7X5W5"/>
<gene>
    <name evidence="1" type="ORF">QD47_06330</name>
</gene>
<dbReference type="PATRIC" id="fig|159743.3.peg.1379"/>
<name>A0A0D7X5W5_9BACL</name>
<proteinExistence type="predicted"/>
<dbReference type="EMBL" id="JTHP01000008">
    <property type="protein sequence ID" value="KJD46408.1"/>
    <property type="molecule type" value="Genomic_DNA"/>
</dbReference>
<dbReference type="OrthoDB" id="2663257at2"/>
<organism evidence="1 2">
    <name type="scientific">Paenibacillus terrae</name>
    <dbReference type="NCBI Taxonomy" id="159743"/>
    <lineage>
        <taxon>Bacteria</taxon>
        <taxon>Bacillati</taxon>
        <taxon>Bacillota</taxon>
        <taxon>Bacilli</taxon>
        <taxon>Bacillales</taxon>
        <taxon>Paenibacillaceae</taxon>
        <taxon>Paenibacillus</taxon>
    </lineage>
</organism>
<dbReference type="Proteomes" id="UP000032534">
    <property type="component" value="Unassembled WGS sequence"/>
</dbReference>
<comment type="caution">
    <text evidence="1">The sequence shown here is derived from an EMBL/GenBank/DDBJ whole genome shotgun (WGS) entry which is preliminary data.</text>
</comment>
<sequence length="90" mass="10568">MNGQIRVELEELLLAEKELTWLLAQLRTDEQAARVLYGRLHEWRGHSANVIRDQIEAFFAGLANRIRILEQQKAELIQYVELMKRTDAVH</sequence>
<reference evidence="1 2" key="1">
    <citation type="submission" date="2014-11" db="EMBL/GenBank/DDBJ databases">
        <title>Draft Genome Sequences of Paenibacillus polymyxa NRRL B-30509 and Paenibacillus terrae NRRL B-30644, Strains from a Poultry Environment that Produce Tridecaptin A and Paenicidins.</title>
        <authorList>
            <person name="van Belkum M.J."/>
            <person name="Lohans C.T."/>
            <person name="Vederas J.C."/>
        </authorList>
    </citation>
    <scope>NUCLEOTIDE SEQUENCE [LARGE SCALE GENOMIC DNA]</scope>
    <source>
        <strain evidence="1 2">NRRL B-30644</strain>
    </source>
</reference>
<dbReference type="RefSeq" id="WP_025684366.1">
    <property type="nucleotide sequence ID" value="NZ_JTHP01000008.1"/>
</dbReference>
<evidence type="ECO:0000313" key="2">
    <source>
        <dbReference type="Proteomes" id="UP000032534"/>
    </source>
</evidence>
<evidence type="ECO:0000313" key="1">
    <source>
        <dbReference type="EMBL" id="KJD46408.1"/>
    </source>
</evidence>
<accession>A0A0D7X5W5</accession>
<protein>
    <submittedName>
        <fullName evidence="1">Uncharacterized protein</fullName>
    </submittedName>
</protein>
<keyword evidence="2" id="KW-1185">Reference proteome</keyword>